<keyword evidence="4" id="KW-1185">Reference proteome</keyword>
<dbReference type="EMBL" id="JARAOO010000004">
    <property type="protein sequence ID" value="KAJ7971495.1"/>
    <property type="molecule type" value="Genomic_DNA"/>
</dbReference>
<sequence length="320" mass="36407">MAVQMLAKTDSDATIENFEDQSPPRSPSRAAYYVQSPSNHDAEKMSYASSTLASPTRDQPSTIVHSRESSSTSRFSSTSRLSVFNRNPRNNSAWLKLQQQEIEYEDHDHAIGHYSRNVRWFICFFLLFVALFTVFLVSLWGASRRYDPKVSVQGIVFENFNLQAGSDYTGVPTVLMSLNSTVKIFYRNPATFFGVHVTSTPLQFYYYQLRIASGQMHKFYQKKKSQRTITVVVQENEVPLYGAVLGGLGDAKDQKQKVVMPLNLTFVMRSRAHILGELVHTKFYQGIRCSVILRGKKLGKPLNLKNACIYERMTLPSKVQ</sequence>
<dbReference type="InterPro" id="IPR055301">
    <property type="entry name" value="Lea14-like_2"/>
</dbReference>
<feature type="region of interest" description="Disordered" evidence="1">
    <location>
        <begin position="1"/>
        <end position="71"/>
    </location>
</feature>
<dbReference type="KEGG" id="qsa:O6P43_009519"/>
<dbReference type="Proteomes" id="UP001163823">
    <property type="component" value="Chromosome 4"/>
</dbReference>
<organism evidence="3 4">
    <name type="scientific">Quillaja saponaria</name>
    <name type="common">Soap bark tree</name>
    <dbReference type="NCBI Taxonomy" id="32244"/>
    <lineage>
        <taxon>Eukaryota</taxon>
        <taxon>Viridiplantae</taxon>
        <taxon>Streptophyta</taxon>
        <taxon>Embryophyta</taxon>
        <taxon>Tracheophyta</taxon>
        <taxon>Spermatophyta</taxon>
        <taxon>Magnoliopsida</taxon>
        <taxon>eudicotyledons</taxon>
        <taxon>Gunneridae</taxon>
        <taxon>Pentapetalae</taxon>
        <taxon>rosids</taxon>
        <taxon>fabids</taxon>
        <taxon>Fabales</taxon>
        <taxon>Quillajaceae</taxon>
        <taxon>Quillaja</taxon>
    </lineage>
</organism>
<feature type="compositionally biased region" description="Polar residues" evidence="1">
    <location>
        <begin position="47"/>
        <end position="60"/>
    </location>
</feature>
<comment type="caution">
    <text evidence="3">The sequence shown here is derived from an EMBL/GenBank/DDBJ whole genome shotgun (WGS) entry which is preliminary data.</text>
</comment>
<keyword evidence="2" id="KW-0472">Membrane</keyword>
<protein>
    <submittedName>
        <fullName evidence="3">Late embryogenesis abundant protein</fullName>
    </submittedName>
</protein>
<dbReference type="PANTHER" id="PTHR31852">
    <property type="entry name" value="LATE EMBRYOGENESIS ABUNDANT (LEA) HYDROXYPROLINE-RICH GLYCOPROTEIN FAMILY"/>
    <property type="match status" value="1"/>
</dbReference>
<gene>
    <name evidence="3" type="ORF">O6P43_009519</name>
</gene>
<feature type="transmembrane region" description="Helical" evidence="2">
    <location>
        <begin position="120"/>
        <end position="142"/>
    </location>
</feature>
<evidence type="ECO:0000256" key="2">
    <source>
        <dbReference type="SAM" id="Phobius"/>
    </source>
</evidence>
<evidence type="ECO:0000313" key="3">
    <source>
        <dbReference type="EMBL" id="KAJ7971495.1"/>
    </source>
</evidence>
<keyword evidence="2" id="KW-1133">Transmembrane helix</keyword>
<feature type="compositionally biased region" description="Low complexity" evidence="1">
    <location>
        <begin position="61"/>
        <end position="71"/>
    </location>
</feature>
<evidence type="ECO:0000313" key="4">
    <source>
        <dbReference type="Proteomes" id="UP001163823"/>
    </source>
</evidence>
<proteinExistence type="predicted"/>
<dbReference type="AlphaFoldDB" id="A0AAD7PYF5"/>
<accession>A0AAD7PYF5</accession>
<name>A0AAD7PYF5_QUISA</name>
<keyword evidence="2" id="KW-0812">Transmembrane</keyword>
<reference evidence="3" key="1">
    <citation type="journal article" date="2023" name="Science">
        <title>Elucidation of the pathway for biosynthesis of saponin adjuvants from the soapbark tree.</title>
        <authorList>
            <person name="Reed J."/>
            <person name="Orme A."/>
            <person name="El-Demerdash A."/>
            <person name="Owen C."/>
            <person name="Martin L.B.B."/>
            <person name="Misra R.C."/>
            <person name="Kikuchi S."/>
            <person name="Rejzek M."/>
            <person name="Martin A.C."/>
            <person name="Harkess A."/>
            <person name="Leebens-Mack J."/>
            <person name="Louveau T."/>
            <person name="Stephenson M.J."/>
            <person name="Osbourn A."/>
        </authorList>
    </citation>
    <scope>NUCLEOTIDE SEQUENCE</scope>
    <source>
        <strain evidence="3">S10</strain>
    </source>
</reference>
<evidence type="ECO:0000256" key="1">
    <source>
        <dbReference type="SAM" id="MobiDB-lite"/>
    </source>
</evidence>